<dbReference type="EMBL" id="JACHJN010000005">
    <property type="protein sequence ID" value="MBB5956819.1"/>
    <property type="molecule type" value="Genomic_DNA"/>
</dbReference>
<evidence type="ECO:0000313" key="2">
    <source>
        <dbReference type="EMBL" id="MBB5956819.1"/>
    </source>
</evidence>
<keyword evidence="3" id="KW-1185">Reference proteome</keyword>
<feature type="domain" description="Putative heavy-metal chelation" evidence="1">
    <location>
        <begin position="137"/>
        <end position="242"/>
    </location>
</feature>
<proteinExistence type="predicted"/>
<protein>
    <recommendedName>
        <fullName evidence="1">Putative heavy-metal chelation domain-containing protein</fullName>
    </recommendedName>
</protein>
<accession>A0A841CHN6</accession>
<comment type="caution">
    <text evidence="2">The sequence shown here is derived from an EMBL/GenBank/DDBJ whole genome shotgun (WGS) entry which is preliminary data.</text>
</comment>
<name>A0A841CHN6_9PSEU</name>
<dbReference type="InterPro" id="IPR007161">
    <property type="entry name" value="DUF364"/>
</dbReference>
<dbReference type="Pfam" id="PF04016">
    <property type="entry name" value="DUF364"/>
    <property type="match status" value="1"/>
</dbReference>
<dbReference type="AlphaFoldDB" id="A0A841CHN6"/>
<gene>
    <name evidence="2" type="ORF">FHS29_003412</name>
</gene>
<evidence type="ECO:0000259" key="1">
    <source>
        <dbReference type="Pfam" id="PF04016"/>
    </source>
</evidence>
<organism evidence="2 3">
    <name type="scientific">Saccharothrix tamanrassetensis</name>
    <dbReference type="NCBI Taxonomy" id="1051531"/>
    <lineage>
        <taxon>Bacteria</taxon>
        <taxon>Bacillati</taxon>
        <taxon>Actinomycetota</taxon>
        <taxon>Actinomycetes</taxon>
        <taxon>Pseudonocardiales</taxon>
        <taxon>Pseudonocardiaceae</taxon>
        <taxon>Saccharothrix</taxon>
    </lineage>
</organism>
<evidence type="ECO:0000313" key="3">
    <source>
        <dbReference type="Proteomes" id="UP000547510"/>
    </source>
</evidence>
<dbReference type="Proteomes" id="UP000547510">
    <property type="component" value="Unassembled WGS sequence"/>
</dbReference>
<reference evidence="2 3" key="1">
    <citation type="submission" date="2020-08" db="EMBL/GenBank/DDBJ databases">
        <title>Genomic Encyclopedia of Type Strains, Phase III (KMG-III): the genomes of soil and plant-associated and newly described type strains.</title>
        <authorList>
            <person name="Whitman W."/>
        </authorList>
    </citation>
    <scope>NUCLEOTIDE SEQUENCE [LARGE SCALE GENOMIC DNA]</scope>
    <source>
        <strain evidence="2 3">CECT 8640</strain>
    </source>
</reference>
<dbReference type="Gene3D" id="3.40.50.11590">
    <property type="match status" value="1"/>
</dbReference>
<dbReference type="SUPFAM" id="SSF159713">
    <property type="entry name" value="Dhaf3308-like"/>
    <property type="match status" value="1"/>
</dbReference>
<dbReference type="RefSeq" id="WP_312864952.1">
    <property type="nucleotide sequence ID" value="NZ_JACHJN010000005.1"/>
</dbReference>
<sequence length="264" mass="27679">MTAPATRVTSVAELVALVREGAVGPDPADCPISVAFTTRQEARHVSRGRSYRNTVVSLRVGDAVGSCAVEPAEEPDVADCVGLSVADLLDHPDAAIRTAALDAYLMHAHPHGTSGARQVVIGPGDSLAKSMARASAVVDLLDARPGQRVLVVGVVNSLLHHLRARGVRYLPCDLKGGRTEWGEPIVTDAGSADCDLVLASGMTIGNGTFEALLGTNRPVVLFAQTASAIAPWFLGAGVRAVSAEPYPFFWLHGGPTTLHHYRNP</sequence>